<reference evidence="3" key="1">
    <citation type="journal article" date="2016" name="Nat. Genet.">
        <title>A high-quality carrot genome assembly provides new insights into carotenoid accumulation and asterid genome evolution.</title>
        <authorList>
            <person name="Iorizzo M."/>
            <person name="Ellison S."/>
            <person name="Senalik D."/>
            <person name="Zeng P."/>
            <person name="Satapoomin P."/>
            <person name="Huang J."/>
            <person name="Bowman M."/>
            <person name="Iovene M."/>
            <person name="Sanseverino W."/>
            <person name="Cavagnaro P."/>
            <person name="Yildiz M."/>
            <person name="Macko-Podgorni A."/>
            <person name="Moranska E."/>
            <person name="Grzebelus E."/>
            <person name="Grzebelus D."/>
            <person name="Ashrafi H."/>
            <person name="Zheng Z."/>
            <person name="Cheng S."/>
            <person name="Spooner D."/>
            <person name="Van Deynze A."/>
            <person name="Simon P."/>
        </authorList>
    </citation>
    <scope>NUCLEOTIDE SEQUENCE [LARGE SCALE GENOMIC DNA]</scope>
    <source>
        <tissue evidence="3">Leaf</tissue>
    </source>
</reference>
<proteinExistence type="predicted"/>
<dbReference type="AlphaFoldDB" id="A0A162B122"/>
<dbReference type="PANTHER" id="PTHR47165">
    <property type="entry name" value="OS03G0429900 PROTEIN"/>
    <property type="match status" value="1"/>
</dbReference>
<protein>
    <recommendedName>
        <fullName evidence="4">Replication factor A C-terminal domain-containing protein</fullName>
    </recommendedName>
</protein>
<evidence type="ECO:0000259" key="2">
    <source>
        <dbReference type="Pfam" id="PF08646"/>
    </source>
</evidence>
<sequence length="445" mass="51324">MSGPGKYDSLDSLDDSKYEWKIRVRVIRIWDSYSNKGQKEFKGRNMLLLDDKHQRMHAFIWPNYLDEFKNMFVEGNVYSIRNFSVKTYRKESLRCTRYDKQIWLSNYTKVFPVEDEQKMERAIRPVEFDFFDIADIGELVKQSDNNFLIDVIGILMDKEVLRRFKNQREVEQCSFRFTITDGRASMPDFTYTPPTRAETPKTQIMTVAQLRKLDSKFNMNLVMCQVTVKSVEESKIWYFDACSSCGKEIEVVNGKYRCEECKRNIPFPEKRFRIYVIAEDLSGAAAFVVVDPEVENIIEKSVFDVLIDQSQEKQGSGFPSVLKLFEGNQYTFTIRLNGDNLDRASNTYFVTDISKGHEIMDNNVADEDSFSTGPMNVQFSDSASISIADFKTPDTEKSTNTNRLKRLSGDDVVLIASLSDDNDLAAGGVKEKESLTVKHVKKEKV</sequence>
<dbReference type="CDD" id="cd04480">
    <property type="entry name" value="RPA1_DBD_A_like"/>
    <property type="match status" value="1"/>
</dbReference>
<name>A0A162B122_DAUCS</name>
<dbReference type="EMBL" id="LNRQ01000001">
    <property type="protein sequence ID" value="KZN08653.1"/>
    <property type="molecule type" value="Genomic_DNA"/>
</dbReference>
<dbReference type="Gramene" id="KZN08653">
    <property type="protein sequence ID" value="KZN08653"/>
    <property type="gene ID" value="DCAR_001183"/>
</dbReference>
<evidence type="ECO:0000313" key="3">
    <source>
        <dbReference type="EMBL" id="KZN08653.1"/>
    </source>
</evidence>
<dbReference type="SUPFAM" id="SSF50249">
    <property type="entry name" value="Nucleic acid-binding proteins"/>
    <property type="match status" value="2"/>
</dbReference>
<dbReference type="Pfam" id="PF02721">
    <property type="entry name" value="DUF223"/>
    <property type="match status" value="1"/>
</dbReference>
<evidence type="ECO:0000259" key="1">
    <source>
        <dbReference type="Pfam" id="PF02721"/>
    </source>
</evidence>
<dbReference type="InterPro" id="IPR013955">
    <property type="entry name" value="Rep_factor-A_C"/>
</dbReference>
<dbReference type="InterPro" id="IPR003871">
    <property type="entry name" value="RFA1B/D_OB_1st"/>
</dbReference>
<dbReference type="Gene3D" id="2.40.50.140">
    <property type="entry name" value="Nucleic acid-binding proteins"/>
    <property type="match status" value="2"/>
</dbReference>
<evidence type="ECO:0008006" key="4">
    <source>
        <dbReference type="Google" id="ProtNLM"/>
    </source>
</evidence>
<feature type="domain" description="Replication protein A 70 kDa DNA-binding subunit B/D first OB fold" evidence="1">
    <location>
        <begin position="6"/>
        <end position="111"/>
    </location>
</feature>
<gene>
    <name evidence="3" type="ORF">DCAR_001183</name>
</gene>
<feature type="domain" description="Replication factor A C-terminal" evidence="2">
    <location>
        <begin position="224"/>
        <end position="350"/>
    </location>
</feature>
<dbReference type="Pfam" id="PF08646">
    <property type="entry name" value="Rep_fac-A_C"/>
    <property type="match status" value="1"/>
</dbReference>
<dbReference type="InterPro" id="IPR012340">
    <property type="entry name" value="NA-bd_OB-fold"/>
</dbReference>
<organism evidence="3">
    <name type="scientific">Daucus carota subsp. sativus</name>
    <name type="common">Carrot</name>
    <dbReference type="NCBI Taxonomy" id="79200"/>
    <lineage>
        <taxon>Eukaryota</taxon>
        <taxon>Viridiplantae</taxon>
        <taxon>Streptophyta</taxon>
        <taxon>Embryophyta</taxon>
        <taxon>Tracheophyta</taxon>
        <taxon>Spermatophyta</taxon>
        <taxon>Magnoliopsida</taxon>
        <taxon>eudicotyledons</taxon>
        <taxon>Gunneridae</taxon>
        <taxon>Pentapetalae</taxon>
        <taxon>asterids</taxon>
        <taxon>campanulids</taxon>
        <taxon>Apiales</taxon>
        <taxon>Apiaceae</taxon>
        <taxon>Apioideae</taxon>
        <taxon>Scandiceae</taxon>
        <taxon>Daucinae</taxon>
        <taxon>Daucus</taxon>
        <taxon>Daucus sect. Daucus</taxon>
    </lineage>
</organism>
<comment type="caution">
    <text evidence="3">The sequence shown here is derived from an EMBL/GenBank/DDBJ whole genome shotgun (WGS) entry which is preliminary data.</text>
</comment>
<accession>A0A162B122</accession>
<dbReference type="PANTHER" id="PTHR47165:SF4">
    <property type="entry name" value="OS03G0429900 PROTEIN"/>
    <property type="match status" value="1"/>
</dbReference>